<organism evidence="2 3">
    <name type="scientific">Lepidopterella palustris CBS 459.81</name>
    <dbReference type="NCBI Taxonomy" id="1314670"/>
    <lineage>
        <taxon>Eukaryota</taxon>
        <taxon>Fungi</taxon>
        <taxon>Dikarya</taxon>
        <taxon>Ascomycota</taxon>
        <taxon>Pezizomycotina</taxon>
        <taxon>Dothideomycetes</taxon>
        <taxon>Pleosporomycetidae</taxon>
        <taxon>Mytilinidiales</taxon>
        <taxon>Argynnaceae</taxon>
        <taxon>Lepidopterella</taxon>
    </lineage>
</organism>
<sequence length="92" mass="10394">YTALSYCWADQSASQLKLTSANSAQLFYKIPMDELSAAQRDAITVTKDMGFLYLWNDALCIQQDDPQDFKDEADQMGQTYQYAACTITSLRS</sequence>
<dbReference type="EMBL" id="KV745525">
    <property type="protein sequence ID" value="OCK74235.1"/>
    <property type="molecule type" value="Genomic_DNA"/>
</dbReference>
<dbReference type="Pfam" id="PF06985">
    <property type="entry name" value="HET"/>
    <property type="match status" value="1"/>
</dbReference>
<dbReference type="PANTHER" id="PTHR33112:SF16">
    <property type="entry name" value="HETEROKARYON INCOMPATIBILITY DOMAIN-CONTAINING PROTEIN"/>
    <property type="match status" value="1"/>
</dbReference>
<feature type="domain" description="Heterokaryon incompatibility" evidence="1">
    <location>
        <begin position="1"/>
        <end position="90"/>
    </location>
</feature>
<dbReference type="Proteomes" id="UP000250266">
    <property type="component" value="Unassembled WGS sequence"/>
</dbReference>
<evidence type="ECO:0000313" key="3">
    <source>
        <dbReference type="Proteomes" id="UP000250266"/>
    </source>
</evidence>
<dbReference type="AlphaFoldDB" id="A0A8E2DZ29"/>
<gene>
    <name evidence="2" type="ORF">K432DRAFT_261478</name>
</gene>
<accession>A0A8E2DZ29</accession>
<name>A0A8E2DZ29_9PEZI</name>
<evidence type="ECO:0000313" key="2">
    <source>
        <dbReference type="EMBL" id="OCK74235.1"/>
    </source>
</evidence>
<dbReference type="OrthoDB" id="2958217at2759"/>
<keyword evidence="3" id="KW-1185">Reference proteome</keyword>
<feature type="non-terminal residue" evidence="2">
    <location>
        <position position="1"/>
    </location>
</feature>
<proteinExistence type="predicted"/>
<evidence type="ECO:0000259" key="1">
    <source>
        <dbReference type="Pfam" id="PF06985"/>
    </source>
</evidence>
<reference evidence="2 3" key="1">
    <citation type="journal article" date="2016" name="Nat. Commun.">
        <title>Ectomycorrhizal ecology is imprinted in the genome of the dominant symbiotic fungus Cenococcum geophilum.</title>
        <authorList>
            <consortium name="DOE Joint Genome Institute"/>
            <person name="Peter M."/>
            <person name="Kohler A."/>
            <person name="Ohm R.A."/>
            <person name="Kuo A."/>
            <person name="Krutzmann J."/>
            <person name="Morin E."/>
            <person name="Arend M."/>
            <person name="Barry K.W."/>
            <person name="Binder M."/>
            <person name="Choi C."/>
            <person name="Clum A."/>
            <person name="Copeland A."/>
            <person name="Grisel N."/>
            <person name="Haridas S."/>
            <person name="Kipfer T."/>
            <person name="LaButti K."/>
            <person name="Lindquist E."/>
            <person name="Lipzen A."/>
            <person name="Maire R."/>
            <person name="Meier B."/>
            <person name="Mihaltcheva S."/>
            <person name="Molinier V."/>
            <person name="Murat C."/>
            <person name="Poggeler S."/>
            <person name="Quandt C.A."/>
            <person name="Sperisen C."/>
            <person name="Tritt A."/>
            <person name="Tisserant E."/>
            <person name="Crous P.W."/>
            <person name="Henrissat B."/>
            <person name="Nehls U."/>
            <person name="Egli S."/>
            <person name="Spatafora J.W."/>
            <person name="Grigoriev I.V."/>
            <person name="Martin F.M."/>
        </authorList>
    </citation>
    <scope>NUCLEOTIDE SEQUENCE [LARGE SCALE GENOMIC DNA]</scope>
    <source>
        <strain evidence="2 3">CBS 459.81</strain>
    </source>
</reference>
<dbReference type="PANTHER" id="PTHR33112">
    <property type="entry name" value="DOMAIN PROTEIN, PUTATIVE-RELATED"/>
    <property type="match status" value="1"/>
</dbReference>
<dbReference type="InterPro" id="IPR010730">
    <property type="entry name" value="HET"/>
</dbReference>
<protein>
    <submittedName>
        <fullName evidence="2">Heterokaryon incompatibility</fullName>
    </submittedName>
</protein>
<feature type="non-terminal residue" evidence="2">
    <location>
        <position position="92"/>
    </location>
</feature>